<name>A0A380ZVH2_9FLAO</name>
<reference evidence="2 3" key="1">
    <citation type="submission" date="2018-06" db="EMBL/GenBank/DDBJ databases">
        <authorList>
            <consortium name="Pathogen Informatics"/>
            <person name="Doyle S."/>
        </authorList>
    </citation>
    <scope>NUCLEOTIDE SEQUENCE [LARGE SCALE GENOMIC DNA]</scope>
    <source>
        <strain evidence="2 3">NCTC11661</strain>
    </source>
</reference>
<feature type="region of interest" description="Disordered" evidence="1">
    <location>
        <begin position="270"/>
        <end position="293"/>
    </location>
</feature>
<organism evidence="2 3">
    <name type="scientific">Bergeyella zoohelcum</name>
    <dbReference type="NCBI Taxonomy" id="1015"/>
    <lineage>
        <taxon>Bacteria</taxon>
        <taxon>Pseudomonadati</taxon>
        <taxon>Bacteroidota</taxon>
        <taxon>Flavobacteriia</taxon>
        <taxon>Flavobacteriales</taxon>
        <taxon>Weeksellaceae</taxon>
        <taxon>Bergeyella</taxon>
    </lineage>
</organism>
<gene>
    <name evidence="2" type="ORF">NCTC11661_02162</name>
</gene>
<dbReference type="Pfam" id="PF09697">
    <property type="entry name" value="Porph_ging"/>
    <property type="match status" value="1"/>
</dbReference>
<dbReference type="Proteomes" id="UP000255515">
    <property type="component" value="Unassembled WGS sequence"/>
</dbReference>
<evidence type="ECO:0000313" key="3">
    <source>
        <dbReference type="Proteomes" id="UP000255515"/>
    </source>
</evidence>
<proteinExistence type="predicted"/>
<dbReference type="InterPro" id="IPR005901">
    <property type="entry name" value="GLPGLI"/>
</dbReference>
<dbReference type="AlphaFoldDB" id="A0A380ZVH2"/>
<dbReference type="NCBIfam" id="TIGR01200">
    <property type="entry name" value="GLPGLI"/>
    <property type="match status" value="1"/>
</dbReference>
<dbReference type="RefSeq" id="WP_002687741.1">
    <property type="nucleotide sequence ID" value="NZ_UFTJ01000003.1"/>
</dbReference>
<protein>
    <submittedName>
        <fullName evidence="2">GLPGLI family protein</fullName>
    </submittedName>
</protein>
<evidence type="ECO:0000256" key="1">
    <source>
        <dbReference type="SAM" id="MobiDB-lite"/>
    </source>
</evidence>
<evidence type="ECO:0000313" key="2">
    <source>
        <dbReference type="EMBL" id="SUV53015.1"/>
    </source>
</evidence>
<dbReference type="EMBL" id="UFTJ01000003">
    <property type="protein sequence ID" value="SUV53015.1"/>
    <property type="molecule type" value="Genomic_DNA"/>
</dbReference>
<accession>A0A380ZVH2</accession>
<sequence>MKKNIFILFLFLGFVSRLHSQDYSNDKLLGKFSYLLTNKPTKLKPDFIYNEIFSLQITEDRSFFISEILLERDSLIENIYDKEIRSDFEKFKNSGKPLIIDMRNKYLPKTDSDFLIIQENGKINFYTSIFMTKYKYVQEGITHWKLLDETKEIHSFLCKKAEVEYRGRKWTAWYAPEIPFPYGPYKFGGLPGLIVKITDAAGDYDFELIKSTPNKALTDKKVAIRKRHYQKATLTTQKEMRRLREEFEDNRAQMLESMGTTITNKAEVMQQMRERDKQRKENRKFANPLELTD</sequence>